<dbReference type="SUPFAM" id="SSF52200">
    <property type="entry name" value="Toll/Interleukin receptor TIR domain"/>
    <property type="match status" value="1"/>
</dbReference>
<feature type="compositionally biased region" description="Basic and acidic residues" evidence="1">
    <location>
        <begin position="272"/>
        <end position="286"/>
    </location>
</feature>
<dbReference type="Proteomes" id="UP001595847">
    <property type="component" value="Unassembled WGS sequence"/>
</dbReference>
<feature type="region of interest" description="Disordered" evidence="1">
    <location>
        <begin position="155"/>
        <end position="188"/>
    </location>
</feature>
<dbReference type="RefSeq" id="WP_378530131.1">
    <property type="nucleotide sequence ID" value="NZ_JBHSBH010000004.1"/>
</dbReference>
<comment type="caution">
    <text evidence="3">The sequence shown here is derived from an EMBL/GenBank/DDBJ whole genome shotgun (WGS) entry which is preliminary data.</text>
</comment>
<dbReference type="Gene3D" id="3.40.50.10140">
    <property type="entry name" value="Toll/interleukin-1 receptor homology (TIR) domain"/>
    <property type="match status" value="1"/>
</dbReference>
<proteinExistence type="predicted"/>
<feature type="region of interest" description="Disordered" evidence="1">
    <location>
        <begin position="245"/>
        <end position="286"/>
    </location>
</feature>
<evidence type="ECO:0000313" key="3">
    <source>
        <dbReference type="EMBL" id="MFC3995212.1"/>
    </source>
</evidence>
<keyword evidence="4" id="KW-1185">Reference proteome</keyword>
<reference evidence="4" key="1">
    <citation type="journal article" date="2019" name="Int. J. Syst. Evol. Microbiol.">
        <title>The Global Catalogue of Microorganisms (GCM) 10K type strain sequencing project: providing services to taxonomists for standard genome sequencing and annotation.</title>
        <authorList>
            <consortium name="The Broad Institute Genomics Platform"/>
            <consortium name="The Broad Institute Genome Sequencing Center for Infectious Disease"/>
            <person name="Wu L."/>
            <person name="Ma J."/>
        </authorList>
    </citation>
    <scope>NUCLEOTIDE SEQUENCE [LARGE SCALE GENOMIC DNA]</scope>
    <source>
        <strain evidence="4">TBRC 1826</strain>
    </source>
</reference>
<dbReference type="InterPro" id="IPR000157">
    <property type="entry name" value="TIR_dom"/>
</dbReference>
<protein>
    <submittedName>
        <fullName evidence="3">Toll/interleukin-1 receptor domain-containing protein</fullName>
    </submittedName>
</protein>
<dbReference type="InterPro" id="IPR035897">
    <property type="entry name" value="Toll_tir_struct_dom_sf"/>
</dbReference>
<evidence type="ECO:0000256" key="1">
    <source>
        <dbReference type="SAM" id="MobiDB-lite"/>
    </source>
</evidence>
<feature type="compositionally biased region" description="Low complexity" evidence="1">
    <location>
        <begin position="245"/>
        <end position="255"/>
    </location>
</feature>
<organism evidence="3 4">
    <name type="scientific">Nocardiopsis sediminis</name>
    <dbReference type="NCBI Taxonomy" id="1778267"/>
    <lineage>
        <taxon>Bacteria</taxon>
        <taxon>Bacillati</taxon>
        <taxon>Actinomycetota</taxon>
        <taxon>Actinomycetes</taxon>
        <taxon>Streptosporangiales</taxon>
        <taxon>Nocardiopsidaceae</taxon>
        <taxon>Nocardiopsis</taxon>
    </lineage>
</organism>
<feature type="domain" description="TIR" evidence="2">
    <location>
        <begin position="1"/>
        <end position="152"/>
    </location>
</feature>
<dbReference type="PROSITE" id="PS50104">
    <property type="entry name" value="TIR"/>
    <property type="match status" value="1"/>
</dbReference>
<keyword evidence="3" id="KW-0675">Receptor</keyword>
<accession>A0ABV8FGJ7</accession>
<name>A0ABV8FGJ7_9ACTN</name>
<gene>
    <name evidence="3" type="ORF">ACFOVU_04765</name>
</gene>
<evidence type="ECO:0000259" key="2">
    <source>
        <dbReference type="PROSITE" id="PS50104"/>
    </source>
</evidence>
<dbReference type="EMBL" id="JBHSBH010000004">
    <property type="protein sequence ID" value="MFC3995212.1"/>
    <property type="molecule type" value="Genomic_DNA"/>
</dbReference>
<dbReference type="Pfam" id="PF13676">
    <property type="entry name" value="TIR_2"/>
    <property type="match status" value="1"/>
</dbReference>
<evidence type="ECO:0000313" key="4">
    <source>
        <dbReference type="Proteomes" id="UP001595847"/>
    </source>
</evidence>
<sequence>MSRVFINYRTGDEEASATLIERELSRRFGSDEIFRASKSIKPGDDYERELLRAVRRCDLLLAIIGPGWSDATGRSGGRALDDPGDWTRREIAEAFAYGARVIPVLVNNRQRLPEEELPDDLAPLAKCQYRRLSHRNADADIEQIVRTVADAVPRLVDRRDEEGGAGSGARPPGGPGHPSGGGTARNTVGDVRGLARQAGDVTDRRSGGIGDIGINHGTVIDSMSGFLHTGSGSQVTGGTQVQGDLVQGDQVQGGVNFKGENQGGINLGAQQDRTRRNSEPHEDGAR</sequence>